<keyword evidence="7" id="KW-0547">Nucleotide-binding</keyword>
<dbReference type="UniPathway" id="UPA00109">
    <property type="reaction ID" value="UER00188"/>
</dbReference>
<dbReference type="PANTHER" id="PTHR11817">
    <property type="entry name" value="PYRUVATE KINASE"/>
    <property type="match status" value="1"/>
</dbReference>
<evidence type="ECO:0000256" key="12">
    <source>
        <dbReference type="ARBA" id="ARBA00023317"/>
    </source>
</evidence>
<evidence type="ECO:0000256" key="10">
    <source>
        <dbReference type="ARBA" id="ARBA00022842"/>
    </source>
</evidence>
<dbReference type="STRING" id="1841859.GCA_900157385_03173"/>
<feature type="domain" description="Pyruvate kinase barrel" evidence="14">
    <location>
        <begin position="152"/>
        <end position="235"/>
    </location>
</feature>
<evidence type="ECO:0000256" key="8">
    <source>
        <dbReference type="ARBA" id="ARBA00022777"/>
    </source>
</evidence>
<keyword evidence="12 15" id="KW-0670">Pyruvate</keyword>
<dbReference type="SUPFAM" id="SSF50800">
    <property type="entry name" value="PK beta-barrel domain-like"/>
    <property type="match status" value="1"/>
</dbReference>
<dbReference type="GO" id="GO:0005524">
    <property type="term" value="F:ATP binding"/>
    <property type="evidence" value="ECO:0007669"/>
    <property type="project" value="UniProtKB-KW"/>
</dbReference>
<feature type="region of interest" description="Disordered" evidence="13">
    <location>
        <begin position="626"/>
        <end position="646"/>
    </location>
</feature>
<evidence type="ECO:0000256" key="4">
    <source>
        <dbReference type="ARBA" id="ARBA00012142"/>
    </source>
</evidence>
<evidence type="ECO:0000256" key="6">
    <source>
        <dbReference type="ARBA" id="ARBA00022723"/>
    </source>
</evidence>
<dbReference type="Pfam" id="PF00224">
    <property type="entry name" value="PK"/>
    <property type="match status" value="2"/>
</dbReference>
<protein>
    <recommendedName>
        <fullName evidence="4">pyruvate kinase</fullName>
        <ecNumber evidence="4">2.7.1.40</ecNumber>
    </recommendedName>
</protein>
<keyword evidence="8 15" id="KW-0418">Kinase</keyword>
<evidence type="ECO:0000256" key="2">
    <source>
        <dbReference type="ARBA" id="ARBA00004997"/>
    </source>
</evidence>
<dbReference type="InterPro" id="IPR011037">
    <property type="entry name" value="Pyrv_Knase-like_insert_dom_sf"/>
</dbReference>
<dbReference type="InterPro" id="IPR015806">
    <property type="entry name" value="Pyrv_Knase_insert_dom_sf"/>
</dbReference>
<dbReference type="EC" id="2.7.1.40" evidence="4"/>
<dbReference type="InterPro" id="IPR020567">
    <property type="entry name" value="Nodulation_prot_NodA_CS"/>
</dbReference>
<dbReference type="GO" id="GO:0000287">
    <property type="term" value="F:magnesium ion binding"/>
    <property type="evidence" value="ECO:0007669"/>
    <property type="project" value="InterPro"/>
</dbReference>
<dbReference type="InterPro" id="IPR001697">
    <property type="entry name" value="Pyr_Knase"/>
</dbReference>
<evidence type="ECO:0000313" key="15">
    <source>
        <dbReference type="EMBL" id="SPM29681.1"/>
    </source>
</evidence>
<organism evidence="15 16">
    <name type="scientific">Mycobacterium terramassiliense</name>
    <dbReference type="NCBI Taxonomy" id="1841859"/>
    <lineage>
        <taxon>Bacteria</taxon>
        <taxon>Bacillati</taxon>
        <taxon>Actinomycetota</taxon>
        <taxon>Actinomycetes</taxon>
        <taxon>Mycobacteriales</taxon>
        <taxon>Mycobacteriaceae</taxon>
        <taxon>Mycobacterium</taxon>
    </lineage>
</organism>
<evidence type="ECO:0000256" key="11">
    <source>
        <dbReference type="ARBA" id="ARBA00023152"/>
    </source>
</evidence>
<dbReference type="GO" id="GO:0030955">
    <property type="term" value="F:potassium ion binding"/>
    <property type="evidence" value="ECO:0007669"/>
    <property type="project" value="InterPro"/>
</dbReference>
<feature type="domain" description="Pyruvate kinase barrel" evidence="14">
    <location>
        <begin position="375"/>
        <end position="590"/>
    </location>
</feature>
<keyword evidence="16" id="KW-1185">Reference proteome</keyword>
<evidence type="ECO:0000256" key="7">
    <source>
        <dbReference type="ARBA" id="ARBA00022741"/>
    </source>
</evidence>
<dbReference type="Gene3D" id="3.20.20.60">
    <property type="entry name" value="Phosphoenolpyruvate-binding domains"/>
    <property type="match status" value="1"/>
</dbReference>
<name>A0A2U3NDQ9_9MYCO</name>
<keyword evidence="5" id="KW-0808">Transferase</keyword>
<dbReference type="InterPro" id="IPR015793">
    <property type="entry name" value="Pyrv_Knase_brl"/>
</dbReference>
<keyword evidence="11" id="KW-0324">Glycolysis</keyword>
<evidence type="ECO:0000313" key="16">
    <source>
        <dbReference type="Proteomes" id="UP000241595"/>
    </source>
</evidence>
<proteinExistence type="inferred from homology"/>
<comment type="pathway">
    <text evidence="2">Carbohydrate degradation; glycolysis; pyruvate from D-glyceraldehyde 3-phosphate: step 5/5.</text>
</comment>
<evidence type="ECO:0000256" key="1">
    <source>
        <dbReference type="ARBA" id="ARBA00001958"/>
    </source>
</evidence>
<evidence type="ECO:0000259" key="14">
    <source>
        <dbReference type="Pfam" id="PF00224"/>
    </source>
</evidence>
<keyword evidence="9" id="KW-0067">ATP-binding</keyword>
<sequence length="646" mass="70236">VPIEHMAGRLRGTQDDAERPAETATNRRLTGLLGTVDGLLSRLAEAELAWAEWISAVASENRPSARNLVHYWAIRQFDLRELQTGLTVFGLSSLGRSESHVQATLSAVRSALAAIVDGRWRPPTPAAVPIEQGAEILRRHTVELLGPEPPHRGTRIMVTLPSEAATDADLVREFVRRGMNIARINCAHDDPQAWRAMAHHVREGAAAAGETCLVAMDLAGPKLRTGPLEPGPRVTKLRPRRNTLGQLVSPARAWLTSTEDPMHPPEAGMVVITVPRPWLASRAAGDVLVLRDARGSRRRLTLEAVDDPAWGGFVITAPQTTYLETGTVLRADGGGEPTEVGPLPETERSLVLRAGDLLQLTRDCSPAPVQGPHTIPRIGCTLPEAFDHAQPGDAIHFDDGKIGGRVLSVDCDVLTVRIDHPAQGQAHLKAGKGVNMPDTDLPISAITDRDVADLSAVVELADLVDMSFVRTPADVGRLLGELDRLGGDHLGIVLKIENRRAFEQLPKLLLTAMRRPRVGVMIARGDLAVECGYERMAELQEEILWLSEAAHLPVIWATQVLEQLAKTGLPSRAEISDAAMSERAECVMLNKGPYLNDAVTLLDNIMRRMAEHYYKKNALLRPLRSWSGARPERPDDDSGGAFGPSP</sequence>
<dbReference type="InterPro" id="IPR015813">
    <property type="entry name" value="Pyrv/PenolPyrv_kinase-like_dom"/>
</dbReference>
<dbReference type="PROSITE" id="PS01349">
    <property type="entry name" value="NODA"/>
    <property type="match status" value="1"/>
</dbReference>
<evidence type="ECO:0000256" key="13">
    <source>
        <dbReference type="SAM" id="MobiDB-lite"/>
    </source>
</evidence>
<dbReference type="Proteomes" id="UP000241595">
    <property type="component" value="Unassembled WGS sequence"/>
</dbReference>
<dbReference type="EMBL" id="FTRV01000013">
    <property type="protein sequence ID" value="SPM29681.1"/>
    <property type="molecule type" value="Genomic_DNA"/>
</dbReference>
<dbReference type="SUPFAM" id="SSF51621">
    <property type="entry name" value="Phosphoenolpyruvate/pyruvate domain"/>
    <property type="match status" value="1"/>
</dbReference>
<dbReference type="Gene3D" id="2.40.33.10">
    <property type="entry name" value="PK beta-barrel domain-like"/>
    <property type="match status" value="1"/>
</dbReference>
<feature type="non-terminal residue" evidence="15">
    <location>
        <position position="1"/>
    </location>
</feature>
<reference evidence="15 16" key="1">
    <citation type="submission" date="2017-01" db="EMBL/GenBank/DDBJ databases">
        <authorList>
            <consortium name="Urmite Genomes"/>
        </authorList>
    </citation>
    <scope>NUCLEOTIDE SEQUENCE [LARGE SCALE GENOMIC DNA]</scope>
    <source>
        <strain evidence="15 16">AB308</strain>
    </source>
</reference>
<dbReference type="InterPro" id="IPR040442">
    <property type="entry name" value="Pyrv_kinase-like_dom_sf"/>
</dbReference>
<keyword evidence="10" id="KW-0460">Magnesium</keyword>
<keyword evidence="6" id="KW-0479">Metal-binding</keyword>
<evidence type="ECO:0000256" key="3">
    <source>
        <dbReference type="ARBA" id="ARBA00008663"/>
    </source>
</evidence>
<gene>
    <name evidence="15" type="ORF">MTAB308_3173</name>
</gene>
<dbReference type="GO" id="GO:0016746">
    <property type="term" value="F:acyltransferase activity"/>
    <property type="evidence" value="ECO:0007669"/>
    <property type="project" value="InterPro"/>
</dbReference>
<dbReference type="AlphaFoldDB" id="A0A2U3NDQ9"/>
<feature type="compositionally biased region" description="Basic and acidic residues" evidence="13">
    <location>
        <begin position="12"/>
        <end position="21"/>
    </location>
</feature>
<dbReference type="NCBIfam" id="NF011314">
    <property type="entry name" value="PRK14725.1"/>
    <property type="match status" value="1"/>
</dbReference>
<dbReference type="GO" id="GO:0004743">
    <property type="term" value="F:pyruvate kinase activity"/>
    <property type="evidence" value="ECO:0007669"/>
    <property type="project" value="UniProtKB-EC"/>
</dbReference>
<accession>A0A2U3NDQ9</accession>
<feature type="region of interest" description="Disordered" evidence="13">
    <location>
        <begin position="1"/>
        <end position="23"/>
    </location>
</feature>
<comment type="cofactor">
    <cofactor evidence="1">
        <name>K(+)</name>
        <dbReference type="ChEBI" id="CHEBI:29103"/>
    </cofactor>
</comment>
<evidence type="ECO:0000256" key="5">
    <source>
        <dbReference type="ARBA" id="ARBA00022679"/>
    </source>
</evidence>
<comment type="similarity">
    <text evidence="3">Belongs to the pyruvate kinase family.</text>
</comment>
<dbReference type="GO" id="GO:0016301">
    <property type="term" value="F:kinase activity"/>
    <property type="evidence" value="ECO:0007669"/>
    <property type="project" value="UniProtKB-KW"/>
</dbReference>
<evidence type="ECO:0000256" key="9">
    <source>
        <dbReference type="ARBA" id="ARBA00022840"/>
    </source>
</evidence>